<dbReference type="EC" id="3.1.-.-" evidence="1"/>
<gene>
    <name evidence="1" type="primary">besA_2</name>
    <name evidence="1" type="ORF">NCTC13456_00660</name>
</gene>
<organism evidence="1 2">
    <name type="scientific">Empedobacter falsenii</name>
    <dbReference type="NCBI Taxonomy" id="343874"/>
    <lineage>
        <taxon>Bacteria</taxon>
        <taxon>Pseudomonadati</taxon>
        <taxon>Bacteroidota</taxon>
        <taxon>Flavobacteriia</taxon>
        <taxon>Flavobacteriales</taxon>
        <taxon>Weeksellaceae</taxon>
        <taxon>Empedobacter</taxon>
    </lineage>
</organism>
<reference evidence="1 2" key="1">
    <citation type="submission" date="2018-06" db="EMBL/GenBank/DDBJ databases">
        <authorList>
            <consortium name="Pathogen Informatics"/>
            <person name="Doyle S."/>
        </authorList>
    </citation>
    <scope>NUCLEOTIDE SEQUENCE [LARGE SCALE GENOMIC DNA]</scope>
    <source>
        <strain evidence="1 2">NCTC13456</strain>
    </source>
</reference>
<dbReference type="AlphaFoldDB" id="A0A376FZG5"/>
<evidence type="ECO:0000313" key="1">
    <source>
        <dbReference type="EMBL" id="STD53765.1"/>
    </source>
</evidence>
<name>A0A376FZG5_9FLAO</name>
<dbReference type="InterPro" id="IPR050583">
    <property type="entry name" value="Mycobacterial_A85_antigen"/>
</dbReference>
<dbReference type="Gene3D" id="3.40.50.1820">
    <property type="entry name" value="alpha/beta hydrolase"/>
    <property type="match status" value="1"/>
</dbReference>
<keyword evidence="1" id="KW-0378">Hydrolase</keyword>
<dbReference type="InterPro" id="IPR029058">
    <property type="entry name" value="AB_hydrolase_fold"/>
</dbReference>
<dbReference type="Proteomes" id="UP000254737">
    <property type="component" value="Unassembled WGS sequence"/>
</dbReference>
<dbReference type="GO" id="GO:0016787">
    <property type="term" value="F:hydrolase activity"/>
    <property type="evidence" value="ECO:0007669"/>
    <property type="project" value="UniProtKB-KW"/>
</dbReference>
<dbReference type="EMBL" id="UFXS01000001">
    <property type="protein sequence ID" value="STD53765.1"/>
    <property type="molecule type" value="Genomic_DNA"/>
</dbReference>
<dbReference type="PANTHER" id="PTHR48098:SF6">
    <property type="entry name" value="FERRI-BACILLIBACTIN ESTERASE BESA"/>
    <property type="match status" value="1"/>
</dbReference>
<dbReference type="PANTHER" id="PTHR48098">
    <property type="entry name" value="ENTEROCHELIN ESTERASE-RELATED"/>
    <property type="match status" value="1"/>
</dbReference>
<protein>
    <submittedName>
        <fullName evidence="1">Ferri-bacillibactin esterase BesA</fullName>
        <ecNumber evidence="1">3.1.-.-</ecNumber>
    </submittedName>
</protein>
<dbReference type="SUPFAM" id="SSF53474">
    <property type="entry name" value="alpha/beta-Hydrolases"/>
    <property type="match status" value="1"/>
</dbReference>
<dbReference type="STRING" id="343874.GCA_000805695_01661"/>
<sequence length="288" mass="33295">MIFVYLNKYFNMKYMKSIFNYLLVVISISFFTSCKNSNLPVYNDPIPKHETFTIDSKILNEKRVINVWVPIEYSTSQDSLSVLYMPDGGTKEDFPHIANTLDSLITSKKIKPVILVGIENIQRRKDLSPPTENEEDKKIADVVGGSNQFRNFVKDELFPEITKKYRTKNNKGIIGESLAGLFIMETFLKQPEMFDYYIAIDPSLWWNNHKMLLNSKNDLAKFPSTPKKLWFAGSGASDILPYTDDLKNILTQEKLPNLQWNYSPEPKEEHATIYRATKEKALIWSIGK</sequence>
<dbReference type="InterPro" id="IPR000801">
    <property type="entry name" value="Esterase-like"/>
</dbReference>
<evidence type="ECO:0000313" key="2">
    <source>
        <dbReference type="Proteomes" id="UP000254737"/>
    </source>
</evidence>
<accession>A0A376FZG5</accession>
<dbReference type="Pfam" id="PF00756">
    <property type="entry name" value="Esterase"/>
    <property type="match status" value="1"/>
</dbReference>
<proteinExistence type="predicted"/>